<evidence type="ECO:0000313" key="9">
    <source>
        <dbReference type="EMBL" id="SDW79581.1"/>
    </source>
</evidence>
<dbReference type="EC" id="2.1.1.249" evidence="3"/>
<comment type="catalytic activity">
    <reaction evidence="8">
        <text>Co(I)-[dimethylamine-specific corrinoid protein] + dimethylamine + H(+) = methyl-Co(III)-[dimethylamine-specific corrinoid protein] + methylamine</text>
        <dbReference type="Rhea" id="RHEA:41175"/>
        <dbReference type="Rhea" id="RHEA-COMP:11122"/>
        <dbReference type="Rhea" id="RHEA-COMP:11123"/>
        <dbReference type="ChEBI" id="CHEBI:15378"/>
        <dbReference type="ChEBI" id="CHEBI:58040"/>
        <dbReference type="ChEBI" id="CHEBI:59338"/>
        <dbReference type="ChEBI" id="CHEBI:85033"/>
        <dbReference type="ChEBI" id="CHEBI:85035"/>
        <dbReference type="EC" id="2.1.1.249"/>
    </reaction>
</comment>
<gene>
    <name evidence="9" type="ORF">SAMN04515625_1591</name>
</gene>
<evidence type="ECO:0000313" key="10">
    <source>
        <dbReference type="Proteomes" id="UP000198669"/>
    </source>
</evidence>
<evidence type="ECO:0000256" key="4">
    <source>
        <dbReference type="ARBA" id="ARBA00022603"/>
    </source>
</evidence>
<keyword evidence="4 9" id="KW-0489">Methyltransferase</keyword>
<name>A0A1H2WGC5_9EURY</name>
<dbReference type="GO" id="GO:0043791">
    <property type="term" value="F:dimethylamine methyltransferase activity"/>
    <property type="evidence" value="ECO:0007669"/>
    <property type="project" value="UniProtKB-EC"/>
</dbReference>
<evidence type="ECO:0000256" key="5">
    <source>
        <dbReference type="ARBA" id="ARBA00022679"/>
    </source>
</evidence>
<dbReference type="Pfam" id="PF09505">
    <property type="entry name" value="Dimeth_Pyl"/>
    <property type="match status" value="1"/>
</dbReference>
<evidence type="ECO:0000256" key="6">
    <source>
        <dbReference type="ARBA" id="ARBA00022774"/>
    </source>
</evidence>
<keyword evidence="7" id="KW-0484">Methanogenesis</keyword>
<comment type="pathway">
    <text evidence="1">One-carbon metabolism; methanogenesis from dimethylamine.</text>
</comment>
<sequence>DPIGMPISHIMASGLTGMRAAGDLVARMQFSKDMRINEAKDYVAKKLGVEALDLGDEHVMREIREDLDIGVLTSVPGCAKGIASKMNIEKLLDIDINCCDKFREITG</sequence>
<evidence type="ECO:0000256" key="2">
    <source>
        <dbReference type="ARBA" id="ARBA00008844"/>
    </source>
</evidence>
<keyword evidence="6" id="KW-0669">Pyrrolysine</keyword>
<dbReference type="UniPathway" id="UPA00644"/>
<organism evidence="9 10">
    <name type="scientific">Methanohalophilus halophilus</name>
    <dbReference type="NCBI Taxonomy" id="2177"/>
    <lineage>
        <taxon>Archaea</taxon>
        <taxon>Methanobacteriati</taxon>
        <taxon>Methanobacteriota</taxon>
        <taxon>Stenosarchaea group</taxon>
        <taxon>Methanomicrobia</taxon>
        <taxon>Methanosarcinales</taxon>
        <taxon>Methanosarcinaceae</taxon>
        <taxon>Methanohalophilus</taxon>
    </lineage>
</organism>
<evidence type="ECO:0000256" key="3">
    <source>
        <dbReference type="ARBA" id="ARBA00012854"/>
    </source>
</evidence>
<dbReference type="EMBL" id="FNMU01000005">
    <property type="protein sequence ID" value="SDW79581.1"/>
    <property type="molecule type" value="Genomic_DNA"/>
</dbReference>
<dbReference type="AlphaFoldDB" id="A0A1H2WGC5"/>
<evidence type="ECO:0000256" key="7">
    <source>
        <dbReference type="ARBA" id="ARBA00022994"/>
    </source>
</evidence>
<comment type="similarity">
    <text evidence="2">Belongs to the dimethylamine methyltransferase family.</text>
</comment>
<feature type="non-terminal residue" evidence="9">
    <location>
        <position position="1"/>
    </location>
</feature>
<reference evidence="9 10" key="1">
    <citation type="submission" date="2016-10" db="EMBL/GenBank/DDBJ databases">
        <authorList>
            <person name="de Groot N.N."/>
        </authorList>
    </citation>
    <scope>NUCLEOTIDE SEQUENCE [LARGE SCALE GENOMIC DNA]</scope>
    <source>
        <strain evidence="9 10">Z-7982</strain>
    </source>
</reference>
<protein>
    <recommendedName>
        <fullName evidence="3">[dimethylamine--corrinoid protein] Co-methyltransferase</fullName>
        <ecNumber evidence="3">2.1.1.249</ecNumber>
    </recommendedName>
</protein>
<dbReference type="GO" id="GO:0015948">
    <property type="term" value="P:methanogenesis"/>
    <property type="evidence" value="ECO:0007669"/>
    <property type="project" value="UniProtKB-KW"/>
</dbReference>
<evidence type="ECO:0000256" key="1">
    <source>
        <dbReference type="ARBA" id="ARBA00004890"/>
    </source>
</evidence>
<evidence type="ECO:0000256" key="8">
    <source>
        <dbReference type="ARBA" id="ARBA00029367"/>
    </source>
</evidence>
<keyword evidence="5 9" id="KW-0808">Transferase</keyword>
<dbReference type="Proteomes" id="UP000198669">
    <property type="component" value="Unassembled WGS sequence"/>
</dbReference>
<accession>A0A1H2WGC5</accession>
<dbReference type="GO" id="GO:0032259">
    <property type="term" value="P:methylation"/>
    <property type="evidence" value="ECO:0007669"/>
    <property type="project" value="UniProtKB-KW"/>
</dbReference>
<proteinExistence type="inferred from homology"/>
<dbReference type="InterPro" id="IPR012653">
    <property type="entry name" value="Dimeth_MeTrfase_MtbB"/>
</dbReference>